<dbReference type="InterPro" id="IPR049368">
    <property type="entry name" value="FkbO_Hyg5-like_N"/>
</dbReference>
<evidence type="ECO:0000256" key="3">
    <source>
        <dbReference type="ARBA" id="ARBA00022723"/>
    </source>
</evidence>
<dbReference type="SUPFAM" id="SSF102114">
    <property type="entry name" value="Radical SAM enzymes"/>
    <property type="match status" value="1"/>
</dbReference>
<dbReference type="InterPro" id="IPR035959">
    <property type="entry name" value="RutC-like_sf"/>
</dbReference>
<feature type="domain" description="Radical SAM core" evidence="6">
    <location>
        <begin position="336"/>
        <end position="419"/>
    </location>
</feature>
<reference evidence="9" key="1">
    <citation type="journal article" date="2019" name="Int. J. Syst. Evol. Microbiol.">
        <title>The Global Catalogue of Microorganisms (GCM) 10K type strain sequencing project: providing services to taxonomists for standard genome sequencing and annotation.</title>
        <authorList>
            <consortium name="The Broad Institute Genomics Platform"/>
            <consortium name="The Broad Institute Genome Sequencing Center for Infectious Disease"/>
            <person name="Wu L."/>
            <person name="Ma J."/>
        </authorList>
    </citation>
    <scope>NUCLEOTIDE SEQUENCE [LARGE SCALE GENOMIC DNA]</scope>
    <source>
        <strain evidence="9">CGMCC 1.10832</strain>
    </source>
</reference>
<evidence type="ECO:0000313" key="8">
    <source>
        <dbReference type="EMBL" id="GGC46533.1"/>
    </source>
</evidence>
<keyword evidence="4" id="KW-0408">Iron</keyword>
<keyword evidence="5" id="KW-0411">Iron-sulfur</keyword>
<keyword evidence="3" id="KW-0479">Metal-binding</keyword>
<dbReference type="Proteomes" id="UP000636010">
    <property type="component" value="Unassembled WGS sequence"/>
</dbReference>
<dbReference type="SUPFAM" id="SSF55298">
    <property type="entry name" value="YjgF-like"/>
    <property type="match status" value="1"/>
</dbReference>
<evidence type="ECO:0000259" key="6">
    <source>
        <dbReference type="Pfam" id="PF04055"/>
    </source>
</evidence>
<evidence type="ECO:0000256" key="5">
    <source>
        <dbReference type="ARBA" id="ARBA00023014"/>
    </source>
</evidence>
<proteinExistence type="predicted"/>
<dbReference type="Gene3D" id="3.30.1330.40">
    <property type="entry name" value="RutC-like"/>
    <property type="match status" value="1"/>
</dbReference>
<dbReference type="PANTHER" id="PTHR11228:SF22">
    <property type="entry name" value="PEPTIDE BIOSYNTHESIS PROTEIN YYDG-RELATED"/>
    <property type="match status" value="1"/>
</dbReference>
<dbReference type="SFLD" id="SFLDS00029">
    <property type="entry name" value="Radical_SAM"/>
    <property type="match status" value="1"/>
</dbReference>
<dbReference type="InterPro" id="IPR013785">
    <property type="entry name" value="Aldolase_TIM"/>
</dbReference>
<comment type="caution">
    <text evidence="8">The sequence shown here is derived from an EMBL/GenBank/DDBJ whole genome shotgun (WGS) entry which is preliminary data.</text>
</comment>
<dbReference type="Pfam" id="PF21168">
    <property type="entry name" value="FkbO_Hyg5-like_N"/>
    <property type="match status" value="1"/>
</dbReference>
<keyword evidence="2" id="KW-0949">S-adenosyl-L-methionine</keyword>
<dbReference type="Gene3D" id="3.20.20.70">
    <property type="entry name" value="Aldolase class I"/>
    <property type="match status" value="1"/>
</dbReference>
<dbReference type="InterPro" id="IPR007197">
    <property type="entry name" value="rSAM"/>
</dbReference>
<dbReference type="InterPro" id="IPR050377">
    <property type="entry name" value="Radical_SAM_PqqE_MftC-like"/>
</dbReference>
<dbReference type="Pfam" id="PF04055">
    <property type="entry name" value="Radical_SAM"/>
    <property type="match status" value="1"/>
</dbReference>
<gene>
    <name evidence="8" type="ORF">GCM10011506_35160</name>
</gene>
<evidence type="ECO:0008006" key="10">
    <source>
        <dbReference type="Google" id="ProtNLM"/>
    </source>
</evidence>
<evidence type="ECO:0000256" key="4">
    <source>
        <dbReference type="ARBA" id="ARBA00023004"/>
    </source>
</evidence>
<name>A0ABQ1MTI1_9BACT</name>
<evidence type="ECO:0000259" key="7">
    <source>
        <dbReference type="Pfam" id="PF21168"/>
    </source>
</evidence>
<feature type="domain" description="Chorismatase FkbO/Hyg5-like N-terminal" evidence="7">
    <location>
        <begin position="32"/>
        <end position="158"/>
    </location>
</feature>
<dbReference type="SFLD" id="SFLDG01067">
    <property type="entry name" value="SPASM/twitch_domain_containing"/>
    <property type="match status" value="1"/>
</dbReference>
<evidence type="ECO:0000313" key="9">
    <source>
        <dbReference type="Proteomes" id="UP000636010"/>
    </source>
</evidence>
<sequence>MEFITKSSESIEDTPLKVLRQTRSSESDLVDSWLSETEEVESAKHGVVDLKISPNGLFGEVEVNLSQDLEHHTFSAYEAIFNALHNFPDYQLLRIWNYVPQILAASENPDFKNNYEAFNSGRFKAFKKYFGPQFNTSMMPSASAVGSHSNCLRIEFLAVKSEITFLENKEQTAARNYSEKYGQRPPLFSRGAIYKNLQQTLLISSGTASVVGEDSIYSDLYDQLNQSILNLRILGSQFNLKRYAIDYGFALEDAVLLRTYYKNKEDEDFLRKYLKKLVSPDCKLSFMQADICRDELLVEIEAIFVKKGEFEQNGKEKYTLNDVGKIRTESFELHIAEHCNLRCRDCCNISPLNPQKFMSVAEIEEICKFLKDTIQPDLFKIAGGEPTLHPKIDEIIRVIKHYEIASQIRVVSNGLLVHRMSEYFWQEIDQLTISNYKSAPVKQRSLDLIKEKAKQYGFVTNVKYVEQFNEIFVKEPFSDPTEIQRIYDDCWMRHRCHIIRNGRFYKCTRAAYMDDYLGILKIDPQLEHSTYSEADGLDITAPDFKEKALHYLNNKKPLASCRYCLGVSGSLRDNVQLSKKEIKEMVE</sequence>
<evidence type="ECO:0000256" key="2">
    <source>
        <dbReference type="ARBA" id="ARBA00022691"/>
    </source>
</evidence>
<keyword evidence="9" id="KW-1185">Reference proteome</keyword>
<dbReference type="RefSeq" id="WP_188466006.1">
    <property type="nucleotide sequence ID" value="NZ_BAABHU010000012.1"/>
</dbReference>
<protein>
    <recommendedName>
        <fullName evidence="10">Radical SAM core domain-containing protein</fullName>
    </recommendedName>
</protein>
<comment type="cofactor">
    <cofactor evidence="1">
        <name>[4Fe-4S] cluster</name>
        <dbReference type="ChEBI" id="CHEBI:49883"/>
    </cofactor>
</comment>
<dbReference type="EMBL" id="BMEC01000012">
    <property type="protein sequence ID" value="GGC46533.1"/>
    <property type="molecule type" value="Genomic_DNA"/>
</dbReference>
<accession>A0ABQ1MTI1</accession>
<dbReference type="PANTHER" id="PTHR11228">
    <property type="entry name" value="RADICAL SAM DOMAIN PROTEIN"/>
    <property type="match status" value="1"/>
</dbReference>
<dbReference type="InterPro" id="IPR058240">
    <property type="entry name" value="rSAM_sf"/>
</dbReference>
<dbReference type="CDD" id="cd01335">
    <property type="entry name" value="Radical_SAM"/>
    <property type="match status" value="1"/>
</dbReference>
<evidence type="ECO:0000256" key="1">
    <source>
        <dbReference type="ARBA" id="ARBA00001966"/>
    </source>
</evidence>
<organism evidence="8 9">
    <name type="scientific">Marivirga lumbricoides</name>
    <dbReference type="NCBI Taxonomy" id="1046115"/>
    <lineage>
        <taxon>Bacteria</taxon>
        <taxon>Pseudomonadati</taxon>
        <taxon>Bacteroidota</taxon>
        <taxon>Cytophagia</taxon>
        <taxon>Cytophagales</taxon>
        <taxon>Marivirgaceae</taxon>
        <taxon>Marivirga</taxon>
    </lineage>
</organism>